<dbReference type="Proteomes" id="UP000597762">
    <property type="component" value="Unassembled WGS sequence"/>
</dbReference>
<dbReference type="GO" id="GO:0030121">
    <property type="term" value="C:AP-1 adaptor complex"/>
    <property type="evidence" value="ECO:0007669"/>
    <property type="project" value="TreeGrafter"/>
</dbReference>
<keyword evidence="2" id="KW-1185">Reference proteome</keyword>
<evidence type="ECO:0000313" key="1">
    <source>
        <dbReference type="EMBL" id="CAE1271376.1"/>
    </source>
</evidence>
<dbReference type="GO" id="GO:0032588">
    <property type="term" value="C:trans-Golgi network membrane"/>
    <property type="evidence" value="ECO:0007669"/>
    <property type="project" value="InterPro"/>
</dbReference>
<dbReference type="OrthoDB" id="5917212at2759"/>
<accession>A0A812CNS3</accession>
<dbReference type="PROSITE" id="PS51257">
    <property type="entry name" value="PROKAR_LIPOPROTEIN"/>
    <property type="match status" value="1"/>
</dbReference>
<protein>
    <submittedName>
        <fullName evidence="1">Uncharacterized protein</fullName>
    </submittedName>
</protein>
<name>A0A812CNS3_ACAPH</name>
<dbReference type="EMBL" id="CAHIKZ030001654">
    <property type="protein sequence ID" value="CAE1271376.1"/>
    <property type="molecule type" value="Genomic_DNA"/>
</dbReference>
<comment type="caution">
    <text evidence="1">The sequence shown here is derived from an EMBL/GenBank/DDBJ whole genome shotgun (WGS) entry which is preliminary data.</text>
</comment>
<reference evidence="1" key="1">
    <citation type="submission" date="2021-01" db="EMBL/GenBank/DDBJ databases">
        <authorList>
            <person name="Li R."/>
            <person name="Bekaert M."/>
        </authorList>
    </citation>
    <scope>NUCLEOTIDE SEQUENCE</scope>
    <source>
        <strain evidence="1">Farmed</strain>
    </source>
</reference>
<sequence length="151" mass="16401">MHINCKCLLREGLSGQLGVSFSCFQADIPPVLFDWSSSGLTNPLEQSAAATASANTLDLDFLVVKDSPETSISKSGVFESELLGGPLKPLPSFKPMQPLEDMLANTKSTTMKQCQPDEHLTTEASKVIQTLPDLSFMHAKVLMFPVRQSSQ</sequence>
<gene>
    <name evidence="1" type="ORF">SPHA_37205</name>
</gene>
<dbReference type="AlphaFoldDB" id="A0A812CNS3"/>
<dbReference type="PANTHER" id="PTHR16156:SF10">
    <property type="entry name" value="AFTIPHILIN-RELATED"/>
    <property type="match status" value="1"/>
</dbReference>
<evidence type="ECO:0000313" key="2">
    <source>
        <dbReference type="Proteomes" id="UP000597762"/>
    </source>
</evidence>
<dbReference type="GO" id="GO:0030276">
    <property type="term" value="F:clathrin binding"/>
    <property type="evidence" value="ECO:0007669"/>
    <property type="project" value="InterPro"/>
</dbReference>
<dbReference type="InterPro" id="IPR046359">
    <property type="entry name" value="Aftin-like"/>
</dbReference>
<organism evidence="1 2">
    <name type="scientific">Acanthosepion pharaonis</name>
    <name type="common">Pharaoh cuttlefish</name>
    <name type="synonym">Sepia pharaonis</name>
    <dbReference type="NCBI Taxonomy" id="158019"/>
    <lineage>
        <taxon>Eukaryota</taxon>
        <taxon>Metazoa</taxon>
        <taxon>Spiralia</taxon>
        <taxon>Lophotrochozoa</taxon>
        <taxon>Mollusca</taxon>
        <taxon>Cephalopoda</taxon>
        <taxon>Coleoidea</taxon>
        <taxon>Decapodiformes</taxon>
        <taxon>Sepiida</taxon>
        <taxon>Sepiina</taxon>
        <taxon>Sepiidae</taxon>
        <taxon>Acanthosepion</taxon>
    </lineage>
</organism>
<proteinExistence type="predicted"/>
<dbReference type="PANTHER" id="PTHR16156">
    <property type="entry name" value="AFTIPHILIN A-RELATED"/>
    <property type="match status" value="1"/>
</dbReference>